<dbReference type="Proteomes" id="UP000002774">
    <property type="component" value="Chromosome"/>
</dbReference>
<dbReference type="OrthoDB" id="648314at2"/>
<name>H1YCS7_9SPHI</name>
<sequence>MNKISYKTYFNDRLKQVDFHGVATHPLYVMVTYERQTIYFKSYYFGLFSKPRFFLDVPGAGSKGPDIELAIKKEKEVISFIIEKHRDDFSMETFKAAYAYYSVDLCDLSEKGFRDYLFNFFWDDGSPFLGDLVRHGGKHVVAYDLVRDFKRNFEKTRYDKLVRNAFDSAPPYLPLYGFMSERKRWPELCLTMMEWQSTEVTLAFKTYLERIYPKADGLALVKEVNALPYSKWA</sequence>
<dbReference type="RefSeq" id="WP_008504734.1">
    <property type="nucleotide sequence ID" value="NZ_CM001403.1"/>
</dbReference>
<evidence type="ECO:0000313" key="1">
    <source>
        <dbReference type="EMBL" id="EHQ25098.1"/>
    </source>
</evidence>
<keyword evidence="2" id="KW-1185">Reference proteome</keyword>
<dbReference type="AlphaFoldDB" id="H1YCS7"/>
<dbReference type="eggNOG" id="ENOG5032BXQ">
    <property type="taxonomic scope" value="Bacteria"/>
</dbReference>
<accession>H1YCS7</accession>
<proteinExistence type="predicted"/>
<dbReference type="HOGENOM" id="CLU_1188773_0_0_10"/>
<protein>
    <submittedName>
        <fullName evidence="1">Uncharacterized protein</fullName>
    </submittedName>
</protein>
<dbReference type="EMBL" id="CM001403">
    <property type="protein sequence ID" value="EHQ25098.1"/>
    <property type="molecule type" value="Genomic_DNA"/>
</dbReference>
<reference evidence="1" key="1">
    <citation type="submission" date="2011-09" db="EMBL/GenBank/DDBJ databases">
        <title>The permanent draft genome of Mucilaginibacter paludis DSM 18603.</title>
        <authorList>
            <consortium name="US DOE Joint Genome Institute (JGI-PGF)"/>
            <person name="Lucas S."/>
            <person name="Han J."/>
            <person name="Lapidus A."/>
            <person name="Bruce D."/>
            <person name="Goodwin L."/>
            <person name="Pitluck S."/>
            <person name="Peters L."/>
            <person name="Kyrpides N."/>
            <person name="Mavromatis K."/>
            <person name="Ivanova N."/>
            <person name="Mikhailova N."/>
            <person name="Held B."/>
            <person name="Detter J.C."/>
            <person name="Tapia R."/>
            <person name="Han C."/>
            <person name="Land M."/>
            <person name="Hauser L."/>
            <person name="Markowitz V."/>
            <person name="Cheng J.-F."/>
            <person name="Hugenholtz P."/>
            <person name="Woyke T."/>
            <person name="Wu D."/>
            <person name="Tindall B."/>
            <person name="Brambilla E."/>
            <person name="Klenk H.-P."/>
            <person name="Eisen J.A."/>
        </authorList>
    </citation>
    <scope>NUCLEOTIDE SEQUENCE [LARGE SCALE GENOMIC DNA]</scope>
    <source>
        <strain evidence="1">DSM 18603</strain>
    </source>
</reference>
<evidence type="ECO:0000313" key="2">
    <source>
        <dbReference type="Proteomes" id="UP000002774"/>
    </source>
</evidence>
<organism evidence="1 2">
    <name type="scientific">Mucilaginibacter paludis DSM 18603</name>
    <dbReference type="NCBI Taxonomy" id="714943"/>
    <lineage>
        <taxon>Bacteria</taxon>
        <taxon>Pseudomonadati</taxon>
        <taxon>Bacteroidota</taxon>
        <taxon>Sphingobacteriia</taxon>
        <taxon>Sphingobacteriales</taxon>
        <taxon>Sphingobacteriaceae</taxon>
        <taxon>Mucilaginibacter</taxon>
    </lineage>
</organism>
<gene>
    <name evidence="1" type="ORF">Mucpa_0918</name>
</gene>